<accession>A0ABT1L822</accession>
<dbReference type="InterPro" id="IPR036812">
    <property type="entry name" value="NAD(P)_OxRdtase_dom_sf"/>
</dbReference>
<organism evidence="2 3">
    <name type="scientific">Alsobacter ponti</name>
    <dbReference type="NCBI Taxonomy" id="2962936"/>
    <lineage>
        <taxon>Bacteria</taxon>
        <taxon>Pseudomonadati</taxon>
        <taxon>Pseudomonadota</taxon>
        <taxon>Alphaproteobacteria</taxon>
        <taxon>Hyphomicrobiales</taxon>
        <taxon>Alsobacteraceae</taxon>
        <taxon>Alsobacter</taxon>
    </lineage>
</organism>
<dbReference type="PANTHER" id="PTHR42686:SF1">
    <property type="entry name" value="GH17980P-RELATED"/>
    <property type="match status" value="1"/>
</dbReference>
<dbReference type="Gene3D" id="3.20.20.100">
    <property type="entry name" value="NADP-dependent oxidoreductase domain"/>
    <property type="match status" value="1"/>
</dbReference>
<dbReference type="EMBL" id="JANCLU010000003">
    <property type="protein sequence ID" value="MCP8937650.1"/>
    <property type="molecule type" value="Genomic_DNA"/>
</dbReference>
<sequence>MKSRKFTTRAGATLDVSEMGLGAAPLGDLFEILDERTVFETLTAAHEVGVTLFDTSPHYGNGLAEARCGAALRGLPRDSFVFSTKVGRVMDPFKPPAPKNPDVYSPGFAGGFPHGARFDYSYDGTMRSVEHSLLRTGFSRIDILLIHDVDVWTHGDDYERRFGEAMGGAYKALDELRRTGFVKAIGVGVNESEVATRFATEGDFDTVLLAGRYSLLEQPALETFLPLAVRKGIGVMLGGVFNSGILATGSIPGAKYNYAAAPEDVMRTVRRIENVCARHGVPLRRAALAFALAHPAVISVVIGAVKPAEPRANAADLAQPIPAALWSDLKAEGLLAADAAVPA</sequence>
<dbReference type="InterPro" id="IPR020471">
    <property type="entry name" value="AKR"/>
</dbReference>
<keyword evidence="3" id="KW-1185">Reference proteome</keyword>
<comment type="caution">
    <text evidence="2">The sequence shown here is derived from an EMBL/GenBank/DDBJ whole genome shotgun (WGS) entry which is preliminary data.</text>
</comment>
<evidence type="ECO:0000313" key="2">
    <source>
        <dbReference type="EMBL" id="MCP8937650.1"/>
    </source>
</evidence>
<name>A0ABT1L822_9HYPH</name>
<evidence type="ECO:0000259" key="1">
    <source>
        <dbReference type="Pfam" id="PF00248"/>
    </source>
</evidence>
<dbReference type="Proteomes" id="UP001205890">
    <property type="component" value="Unassembled WGS sequence"/>
</dbReference>
<dbReference type="Pfam" id="PF00248">
    <property type="entry name" value="Aldo_ket_red"/>
    <property type="match status" value="1"/>
</dbReference>
<evidence type="ECO:0000313" key="3">
    <source>
        <dbReference type="Proteomes" id="UP001205890"/>
    </source>
</evidence>
<dbReference type="RefSeq" id="WP_254738830.1">
    <property type="nucleotide sequence ID" value="NZ_JANCLU010000003.1"/>
</dbReference>
<dbReference type="PANTHER" id="PTHR42686">
    <property type="entry name" value="GH17980P-RELATED"/>
    <property type="match status" value="1"/>
</dbReference>
<protein>
    <submittedName>
        <fullName evidence="2">Aldo/keto reductase</fullName>
    </submittedName>
</protein>
<feature type="domain" description="NADP-dependent oxidoreductase" evidence="1">
    <location>
        <begin position="18"/>
        <end position="329"/>
    </location>
</feature>
<dbReference type="InterPro" id="IPR023210">
    <property type="entry name" value="NADP_OxRdtase_dom"/>
</dbReference>
<reference evidence="2 3" key="1">
    <citation type="submission" date="2022-07" db="EMBL/GenBank/DDBJ databases">
        <authorList>
            <person name="Li W.-J."/>
            <person name="Deng Q.-Q."/>
        </authorList>
    </citation>
    <scope>NUCLEOTIDE SEQUENCE [LARGE SCALE GENOMIC DNA]</scope>
    <source>
        <strain evidence="2 3">SYSU M60028</strain>
    </source>
</reference>
<dbReference type="SUPFAM" id="SSF51430">
    <property type="entry name" value="NAD(P)-linked oxidoreductase"/>
    <property type="match status" value="1"/>
</dbReference>
<proteinExistence type="predicted"/>
<gene>
    <name evidence="2" type="ORF">NK718_03925</name>
</gene>